<evidence type="ECO:0000256" key="7">
    <source>
        <dbReference type="SAM" id="Phobius"/>
    </source>
</evidence>
<dbReference type="EMBL" id="FQ311872">
    <property type="protein sequence ID" value="CBS90778.1"/>
    <property type="molecule type" value="Genomic_DNA"/>
</dbReference>
<dbReference type="Proteomes" id="UP000005667">
    <property type="component" value="Plasmid AZO_p4"/>
</dbReference>
<evidence type="ECO:0000256" key="1">
    <source>
        <dbReference type="ARBA" id="ARBA00004141"/>
    </source>
</evidence>
<feature type="transmembrane region" description="Helical" evidence="7">
    <location>
        <begin position="306"/>
        <end position="328"/>
    </location>
</feature>
<dbReference type="PANTHER" id="PTHR21716">
    <property type="entry name" value="TRANSMEMBRANE PROTEIN"/>
    <property type="match status" value="1"/>
</dbReference>
<keyword evidence="4 7" id="KW-1133">Transmembrane helix</keyword>
<dbReference type="HOGENOM" id="CLU_031275_0_0_5"/>
<geneLocation type="plasmid" evidence="8 9">
    <name>AZO_p4</name>
</geneLocation>
<feature type="region of interest" description="Disordered" evidence="6">
    <location>
        <begin position="1"/>
        <end position="34"/>
    </location>
</feature>
<dbReference type="InterPro" id="IPR002549">
    <property type="entry name" value="AI-2E-like"/>
</dbReference>
<feature type="transmembrane region" description="Helical" evidence="7">
    <location>
        <begin position="96"/>
        <end position="123"/>
    </location>
</feature>
<evidence type="ECO:0000313" key="8">
    <source>
        <dbReference type="EMBL" id="CBS90778.1"/>
    </source>
</evidence>
<keyword evidence="3 7" id="KW-0812">Transmembrane</keyword>
<feature type="compositionally biased region" description="Gly residues" evidence="6">
    <location>
        <begin position="24"/>
        <end position="34"/>
    </location>
</feature>
<keyword evidence="5 7" id="KW-0472">Membrane</keyword>
<evidence type="ECO:0000256" key="5">
    <source>
        <dbReference type="ARBA" id="ARBA00023136"/>
    </source>
</evidence>
<reference evidence="9" key="1">
    <citation type="journal article" date="2011" name="PLoS Genet.">
        <title>Azospirillum genomes reveal transition of bacteria from aquatic to terrestrial environments.</title>
        <authorList>
            <person name="Wisniewski-Dye F."/>
            <person name="Borziak K."/>
            <person name="Khalsa-Moyers G."/>
            <person name="Alexandre G."/>
            <person name="Sukharnikov L.O."/>
            <person name="Wuichet K."/>
            <person name="Hurst G.B."/>
            <person name="McDonald W.H."/>
            <person name="Robertson J.S."/>
            <person name="Barbe V."/>
            <person name="Calteau A."/>
            <person name="Rouy Z."/>
            <person name="Mangenot S."/>
            <person name="Prigent-Combaret C."/>
            <person name="Normand P."/>
            <person name="Boyer M."/>
            <person name="Siguier P."/>
            <person name="Dessaux Y."/>
            <person name="Elmerich C."/>
            <person name="Condemine G."/>
            <person name="Krishnen G."/>
            <person name="Kennedy I."/>
            <person name="Paterson A.H."/>
            <person name="Gonzalez V."/>
            <person name="Mavingui P."/>
            <person name="Zhulin I.B."/>
        </authorList>
    </citation>
    <scope>NUCLEOTIDE SEQUENCE [LARGE SCALE GENOMIC DNA]</scope>
    <source>
        <strain evidence="9">4B</strain>
    </source>
</reference>
<evidence type="ECO:0000313" key="9">
    <source>
        <dbReference type="Proteomes" id="UP000005667"/>
    </source>
</evidence>
<feature type="transmembrane region" description="Helical" evidence="7">
    <location>
        <begin position="44"/>
        <end position="61"/>
    </location>
</feature>
<dbReference type="PANTHER" id="PTHR21716:SF64">
    <property type="entry name" value="AI-2 TRANSPORT PROTEIN TQSA"/>
    <property type="match status" value="1"/>
</dbReference>
<feature type="transmembrane region" description="Helical" evidence="7">
    <location>
        <begin position="185"/>
        <end position="207"/>
    </location>
</feature>
<gene>
    <name evidence="8" type="ordered locus">AZOLI_p40395</name>
</gene>
<dbReference type="AlphaFoldDB" id="G7ZG68"/>
<dbReference type="Pfam" id="PF01594">
    <property type="entry name" value="AI-2E_transport"/>
    <property type="match status" value="1"/>
</dbReference>
<evidence type="ECO:0000256" key="2">
    <source>
        <dbReference type="ARBA" id="ARBA00009773"/>
    </source>
</evidence>
<evidence type="ECO:0008006" key="10">
    <source>
        <dbReference type="Google" id="ProtNLM"/>
    </source>
</evidence>
<feature type="transmembrane region" description="Helical" evidence="7">
    <location>
        <begin position="271"/>
        <end position="299"/>
    </location>
</feature>
<feature type="transmembrane region" description="Helical" evidence="7">
    <location>
        <begin position="340"/>
        <end position="373"/>
    </location>
</feature>
<dbReference type="GO" id="GO:0016020">
    <property type="term" value="C:membrane"/>
    <property type="evidence" value="ECO:0007669"/>
    <property type="project" value="UniProtKB-SubCell"/>
</dbReference>
<feature type="transmembrane region" description="Helical" evidence="7">
    <location>
        <begin position="67"/>
        <end position="84"/>
    </location>
</feature>
<name>G7ZG68_AZOL4</name>
<evidence type="ECO:0000256" key="4">
    <source>
        <dbReference type="ARBA" id="ARBA00022989"/>
    </source>
</evidence>
<keyword evidence="9" id="KW-1185">Reference proteome</keyword>
<organism evidence="8 9">
    <name type="scientific">Azospirillum lipoferum (strain 4B)</name>
    <dbReference type="NCBI Taxonomy" id="862719"/>
    <lineage>
        <taxon>Bacteria</taxon>
        <taxon>Pseudomonadati</taxon>
        <taxon>Pseudomonadota</taxon>
        <taxon>Alphaproteobacteria</taxon>
        <taxon>Rhodospirillales</taxon>
        <taxon>Azospirillaceae</taxon>
        <taxon>Azospirillum</taxon>
    </lineage>
</organism>
<dbReference type="GO" id="GO:0055085">
    <property type="term" value="P:transmembrane transport"/>
    <property type="evidence" value="ECO:0007669"/>
    <property type="project" value="TreeGrafter"/>
</dbReference>
<accession>G7ZG68</accession>
<keyword evidence="8" id="KW-0614">Plasmid</keyword>
<feature type="transmembrane region" description="Helical" evidence="7">
    <location>
        <begin position="244"/>
        <end position="265"/>
    </location>
</feature>
<dbReference type="OrthoDB" id="9799225at2"/>
<comment type="similarity">
    <text evidence="2">Belongs to the autoinducer-2 exporter (AI-2E) (TC 2.A.86) family.</text>
</comment>
<comment type="subcellular location">
    <subcellularLocation>
        <location evidence="1">Membrane</location>
        <topology evidence="1">Multi-pass membrane protein</topology>
    </subcellularLocation>
</comment>
<evidence type="ECO:0000256" key="6">
    <source>
        <dbReference type="SAM" id="MobiDB-lite"/>
    </source>
</evidence>
<dbReference type="KEGG" id="ali:AZOLI_p40395"/>
<evidence type="ECO:0000256" key="3">
    <source>
        <dbReference type="ARBA" id="ARBA00022692"/>
    </source>
</evidence>
<protein>
    <recommendedName>
        <fullName evidence="10">AI-2E family transporter</fullName>
    </recommendedName>
</protein>
<sequence length="402" mass="42248">MRHAEAESVDSGTDGGHWDDGPGDDGPGNDGSGPGRGRIDRFNLALWLLGILAGVAVLWLLQAAASILIPVISAFFVAVAVAPVSRWVRERVPRRLSWLGLAASMLLILGILAAFFGGMALVAQRVAEDFPQYAEALGKLWAKVNQWVQGAKADLAPAAGQGSGQQAGQGGGEVPVDPITGFAKAALSSAGQTASILVLTVFLALLMQLEAPVWREKIVMALGRERCRTAVEAVAAIAQQFRRYLVVSSVLGLITGALYIGWLSLFGVDLALLWGLLAFLLNYVPVVGSVVAGALPVLLTVATKDAGTATAVAAGLLVIEQVMGNFVAPHMQGKQLAISPLVVMIALLLWSWLWGAAGALLAAPMAVLIAITLNHADALRPFAIFMSDKSDRERFDAHTRAE</sequence>
<proteinExistence type="inferred from homology"/>